<reference evidence="4" key="1">
    <citation type="submission" date="2018-12" db="EMBL/GenBank/DDBJ databases">
        <title>Tengunoibacter tsumagoiensis gen. nov., sp. nov., Dictyobacter kobayashii sp. nov., D. alpinus sp. nov., and D. joshuensis sp. nov. and description of Dictyobacteraceae fam. nov. within the order Ktedonobacterales isolated from Tengu-no-mugimeshi.</title>
        <authorList>
            <person name="Wang C.M."/>
            <person name="Zheng Y."/>
            <person name="Sakai Y."/>
            <person name="Toyoda A."/>
            <person name="Minakuchi Y."/>
            <person name="Abe K."/>
            <person name="Yokota A."/>
            <person name="Yabe S."/>
        </authorList>
    </citation>
    <scope>NUCLEOTIDE SEQUENCE [LARGE SCALE GENOMIC DNA]</scope>
    <source>
        <strain evidence="4">Uno16</strain>
    </source>
</reference>
<evidence type="ECO:0000256" key="1">
    <source>
        <dbReference type="SAM" id="MobiDB-lite"/>
    </source>
</evidence>
<keyword evidence="2" id="KW-0812">Transmembrane</keyword>
<dbReference type="RefSeq" id="WP_126628996.1">
    <property type="nucleotide sequence ID" value="NZ_BIFT01000001.1"/>
</dbReference>
<dbReference type="Proteomes" id="UP000287171">
    <property type="component" value="Unassembled WGS sequence"/>
</dbReference>
<sequence length="186" mass="19545">MSKPLQFVLLGIGVLALLVVLGELAYSVAATTHGSTPARVVKVNAGKYPLTVNLYTYPAKASYALPFSIEPQQPINGKLSYDVTSTPDPSDASATPVRAGLSPDANHPNAIQGTAEITVQGLWTLDISVNGPDGPGEARIPITATAPPALPQWLGWAIGLIPIYGLTIFLIAQRRRPKTQQPTVAA</sequence>
<organism evidence="3 4">
    <name type="scientific">Dictyobacter alpinus</name>
    <dbReference type="NCBI Taxonomy" id="2014873"/>
    <lineage>
        <taxon>Bacteria</taxon>
        <taxon>Bacillati</taxon>
        <taxon>Chloroflexota</taxon>
        <taxon>Ktedonobacteria</taxon>
        <taxon>Ktedonobacterales</taxon>
        <taxon>Dictyobacteraceae</taxon>
        <taxon>Dictyobacter</taxon>
    </lineage>
</organism>
<evidence type="ECO:0000256" key="2">
    <source>
        <dbReference type="SAM" id="Phobius"/>
    </source>
</evidence>
<dbReference type="OrthoDB" id="158665at2"/>
<keyword evidence="4" id="KW-1185">Reference proteome</keyword>
<evidence type="ECO:0000313" key="4">
    <source>
        <dbReference type="Proteomes" id="UP000287171"/>
    </source>
</evidence>
<dbReference type="EMBL" id="BIFT01000001">
    <property type="protein sequence ID" value="GCE28823.1"/>
    <property type="molecule type" value="Genomic_DNA"/>
</dbReference>
<evidence type="ECO:0008006" key="5">
    <source>
        <dbReference type="Google" id="ProtNLM"/>
    </source>
</evidence>
<keyword evidence="2" id="KW-0472">Membrane</keyword>
<protein>
    <recommendedName>
        <fullName evidence="5">YtkA-like domain-containing protein</fullName>
    </recommendedName>
</protein>
<keyword evidence="2" id="KW-1133">Transmembrane helix</keyword>
<proteinExistence type="predicted"/>
<feature type="region of interest" description="Disordered" evidence="1">
    <location>
        <begin position="80"/>
        <end position="105"/>
    </location>
</feature>
<accession>A0A402BBQ4</accession>
<comment type="caution">
    <text evidence="3">The sequence shown here is derived from an EMBL/GenBank/DDBJ whole genome shotgun (WGS) entry which is preliminary data.</text>
</comment>
<gene>
    <name evidence="3" type="ORF">KDA_43070</name>
</gene>
<feature type="transmembrane region" description="Helical" evidence="2">
    <location>
        <begin position="153"/>
        <end position="172"/>
    </location>
</feature>
<name>A0A402BBQ4_9CHLR</name>
<evidence type="ECO:0000313" key="3">
    <source>
        <dbReference type="EMBL" id="GCE28823.1"/>
    </source>
</evidence>
<dbReference type="AlphaFoldDB" id="A0A402BBQ4"/>